<dbReference type="OrthoDB" id="119241at2759"/>
<dbReference type="EMBL" id="BSXW01000407">
    <property type="protein sequence ID" value="GMF21405.1"/>
    <property type="molecule type" value="Genomic_DNA"/>
</dbReference>
<organism evidence="3 4">
    <name type="scientific">Phytophthora lilii</name>
    <dbReference type="NCBI Taxonomy" id="2077276"/>
    <lineage>
        <taxon>Eukaryota</taxon>
        <taxon>Sar</taxon>
        <taxon>Stramenopiles</taxon>
        <taxon>Oomycota</taxon>
        <taxon>Peronosporomycetes</taxon>
        <taxon>Peronosporales</taxon>
        <taxon>Peronosporaceae</taxon>
        <taxon>Phytophthora</taxon>
    </lineage>
</organism>
<dbReference type="InterPro" id="IPR014710">
    <property type="entry name" value="RmlC-like_jellyroll"/>
</dbReference>
<sequence length="73" mass="8371">MNLVMKIPFWESCSPDFATQIIFNLVVRVYLPDDYVDRKGETGDEMFMINRGICELSGPENSQKPNVDIACHM</sequence>
<dbReference type="InterPro" id="IPR050866">
    <property type="entry name" value="CNG_cation_channel"/>
</dbReference>
<dbReference type="InterPro" id="IPR000595">
    <property type="entry name" value="cNMP-bd_dom"/>
</dbReference>
<evidence type="ECO:0000313" key="3">
    <source>
        <dbReference type="EMBL" id="GMF21405.1"/>
    </source>
</evidence>
<dbReference type="InterPro" id="IPR018490">
    <property type="entry name" value="cNMP-bd_dom_sf"/>
</dbReference>
<dbReference type="GO" id="GO:0044877">
    <property type="term" value="F:protein-containing complex binding"/>
    <property type="evidence" value="ECO:0007669"/>
    <property type="project" value="TreeGrafter"/>
</dbReference>
<dbReference type="AlphaFoldDB" id="A0A9W6WP78"/>
<gene>
    <name evidence="3" type="ORF">Plil01_000844600</name>
</gene>
<protein>
    <submittedName>
        <fullName evidence="3">Unnamed protein product</fullName>
    </submittedName>
</protein>
<keyword evidence="1" id="KW-1071">Ligand-gated ion channel</keyword>
<proteinExistence type="predicted"/>
<dbReference type="Gene3D" id="2.60.120.10">
    <property type="entry name" value="Jelly Rolls"/>
    <property type="match status" value="1"/>
</dbReference>
<dbReference type="PANTHER" id="PTHR45638:SF11">
    <property type="entry name" value="CYCLIC NUCLEOTIDE-GATED CATION CHANNEL SUBUNIT A"/>
    <property type="match status" value="1"/>
</dbReference>
<name>A0A9W6WP78_9STRA</name>
<dbReference type="SUPFAM" id="SSF51206">
    <property type="entry name" value="cAMP-binding domain-like"/>
    <property type="match status" value="1"/>
</dbReference>
<evidence type="ECO:0000313" key="4">
    <source>
        <dbReference type="Proteomes" id="UP001165083"/>
    </source>
</evidence>
<evidence type="ECO:0000256" key="1">
    <source>
        <dbReference type="ARBA" id="ARBA00023286"/>
    </source>
</evidence>
<keyword evidence="1" id="KW-0407">Ion channel</keyword>
<feature type="domain" description="Cyclic nucleotide-binding" evidence="2">
    <location>
        <begin position="9"/>
        <end position="52"/>
    </location>
</feature>
<keyword evidence="1" id="KW-0813">Transport</keyword>
<comment type="caution">
    <text evidence="3">The sequence shown here is derived from an EMBL/GenBank/DDBJ whole genome shotgun (WGS) entry which is preliminary data.</text>
</comment>
<keyword evidence="4" id="KW-1185">Reference proteome</keyword>
<evidence type="ECO:0000259" key="2">
    <source>
        <dbReference type="PROSITE" id="PS50042"/>
    </source>
</evidence>
<dbReference type="PROSITE" id="PS50042">
    <property type="entry name" value="CNMP_BINDING_3"/>
    <property type="match status" value="1"/>
</dbReference>
<dbReference type="Proteomes" id="UP001165083">
    <property type="component" value="Unassembled WGS sequence"/>
</dbReference>
<dbReference type="GO" id="GO:0005221">
    <property type="term" value="F:intracellularly cyclic nucleotide-activated monoatomic cation channel activity"/>
    <property type="evidence" value="ECO:0007669"/>
    <property type="project" value="InterPro"/>
</dbReference>
<dbReference type="PANTHER" id="PTHR45638">
    <property type="entry name" value="CYCLIC NUCLEOTIDE-GATED CATION CHANNEL SUBUNIT A"/>
    <property type="match status" value="1"/>
</dbReference>
<reference evidence="3" key="1">
    <citation type="submission" date="2023-04" db="EMBL/GenBank/DDBJ databases">
        <title>Phytophthora lilii NBRC 32176.</title>
        <authorList>
            <person name="Ichikawa N."/>
            <person name="Sato H."/>
            <person name="Tonouchi N."/>
        </authorList>
    </citation>
    <scope>NUCLEOTIDE SEQUENCE</scope>
    <source>
        <strain evidence="3">NBRC 32176</strain>
    </source>
</reference>
<keyword evidence="1" id="KW-0406">Ion transport</keyword>
<accession>A0A9W6WP78</accession>